<dbReference type="AlphaFoldDB" id="A0A3P1S371"/>
<proteinExistence type="predicted"/>
<protein>
    <submittedName>
        <fullName evidence="1">CoF synthetase</fullName>
    </submittedName>
</protein>
<comment type="caution">
    <text evidence="1">The sequence shown here is derived from an EMBL/GenBank/DDBJ whole genome shotgun (WGS) entry which is preliminary data.</text>
</comment>
<dbReference type="InterPro" id="IPR053158">
    <property type="entry name" value="CapK_Type1_Caps_Biosynth"/>
</dbReference>
<dbReference type="Gene3D" id="3.40.50.12780">
    <property type="entry name" value="N-terminal domain of ligase-like"/>
    <property type="match status" value="1"/>
</dbReference>
<sequence length="430" mass="49607">MIRPRERSRFCMKLGTFLKTFSVMRWRNRFKDRQALESYQVKALAIYREFLQQESPYFKSGIPADFKMNKAFMMEHFNELNTQGLDRDELLALALESERTRDFSPMIGEIAVGLSSGTSGHRGLFVTTEEERSMWAAAILAKMLPKGKLFGHKIAFFLRADNQLYQTVNSGLISLEYFDTFQGAEEHVERLNAYQPTILVAPASMLLELAKQVQAGNLQIAPNKVVSVAEILEEPDRQRIQVGFGLKKVDQVYQATEGFLACTCVHGNLHLNEDIVHVNKCYLDDRRFYPIITDFKRTSQPIFQYELNDILVENPEPCPCGSVFTRIDRIEGRSDDIFIFENAAGQSVEVFPDFIRRCLLLVDGIGEYQVAQKKDYSLTIAIEHRSQQREDEIVQQFQNLANAKDFLMPAVSFENYQRDRSRKLKRIYRA</sequence>
<dbReference type="InterPro" id="IPR042099">
    <property type="entry name" value="ANL_N_sf"/>
</dbReference>
<dbReference type="InterPro" id="IPR012685">
    <property type="entry name" value="CHP02304_F390_synth-rel"/>
</dbReference>
<dbReference type="EMBL" id="RQZI01000010">
    <property type="protein sequence ID" value="RRC91290.1"/>
    <property type="molecule type" value="Genomic_DNA"/>
</dbReference>
<accession>A0A3P1S371</accession>
<gene>
    <name evidence="1" type="ORF">EII39_09055</name>
</gene>
<name>A0A3P1S371_STRSA</name>
<reference evidence="1 2" key="1">
    <citation type="submission" date="2018-11" db="EMBL/GenBank/DDBJ databases">
        <title>Genomes From Bacteria Associated with the Canine Oral Cavity: a Test Case for Automated Genome-Based Taxonomic Assignment.</title>
        <authorList>
            <person name="Coil D.A."/>
            <person name="Jospin G."/>
            <person name="Darling A.E."/>
            <person name="Wallis C."/>
            <person name="Davis I.J."/>
            <person name="Harris S."/>
            <person name="Eisen J.A."/>
            <person name="Holcombe L.J."/>
            <person name="O'Flynn C."/>
        </authorList>
    </citation>
    <scope>NUCLEOTIDE SEQUENCE [LARGE SCALE GENOMIC DNA]</scope>
    <source>
        <strain evidence="1 2">OH953</strain>
    </source>
</reference>
<organism evidence="1 2">
    <name type="scientific">Streptococcus sanguinis</name>
    <dbReference type="NCBI Taxonomy" id="1305"/>
    <lineage>
        <taxon>Bacteria</taxon>
        <taxon>Bacillati</taxon>
        <taxon>Bacillota</taxon>
        <taxon>Bacilli</taxon>
        <taxon>Lactobacillales</taxon>
        <taxon>Streptococcaceae</taxon>
        <taxon>Streptococcus</taxon>
    </lineage>
</organism>
<dbReference type="NCBIfam" id="TIGR02304">
    <property type="entry name" value="aden_form_hyp"/>
    <property type="match status" value="1"/>
</dbReference>
<dbReference type="PANTHER" id="PTHR36932">
    <property type="entry name" value="CAPSULAR POLYSACCHARIDE BIOSYNTHESIS PROTEIN"/>
    <property type="match status" value="1"/>
</dbReference>
<dbReference type="Proteomes" id="UP000277597">
    <property type="component" value="Unassembled WGS sequence"/>
</dbReference>
<evidence type="ECO:0000313" key="1">
    <source>
        <dbReference type="EMBL" id="RRC91290.1"/>
    </source>
</evidence>
<evidence type="ECO:0000313" key="2">
    <source>
        <dbReference type="Proteomes" id="UP000277597"/>
    </source>
</evidence>
<dbReference type="PANTHER" id="PTHR36932:SF1">
    <property type="entry name" value="CAPSULAR POLYSACCHARIDE BIOSYNTHESIS PROTEIN"/>
    <property type="match status" value="1"/>
</dbReference>